<organism evidence="7 8">
    <name type="scientific">Eubacterium album</name>
    <dbReference type="NCBI Taxonomy" id="2978477"/>
    <lineage>
        <taxon>Bacteria</taxon>
        <taxon>Bacillati</taxon>
        <taxon>Bacillota</taxon>
        <taxon>Clostridia</taxon>
        <taxon>Eubacteriales</taxon>
        <taxon>Eubacteriaceae</taxon>
        <taxon>Eubacterium</taxon>
    </lineage>
</organism>
<dbReference type="RefSeq" id="WP_260978720.1">
    <property type="nucleotide sequence ID" value="NZ_JAODBU010000007.1"/>
</dbReference>
<comment type="caution">
    <text evidence="3">Lacks conserved residue(s) required for the propagation of feature annotation.</text>
</comment>
<dbReference type="SUPFAM" id="SSF55073">
    <property type="entry name" value="Nucleotide cyclase"/>
    <property type="match status" value="2"/>
</dbReference>
<dbReference type="CDD" id="cd01949">
    <property type="entry name" value="GGDEF"/>
    <property type="match status" value="1"/>
</dbReference>
<dbReference type="InterPro" id="IPR001789">
    <property type="entry name" value="Sig_transdc_resp-reg_receiver"/>
</dbReference>
<reference evidence="7" key="1">
    <citation type="submission" date="2022-09" db="EMBL/GenBank/DDBJ databases">
        <title>Eubacterium sp. LFL-14 isolated from human feces.</title>
        <authorList>
            <person name="Liu F."/>
        </authorList>
    </citation>
    <scope>NUCLEOTIDE SEQUENCE</scope>
    <source>
        <strain evidence="7">LFL-14</strain>
    </source>
</reference>
<evidence type="ECO:0000256" key="2">
    <source>
        <dbReference type="ARBA" id="ARBA00024867"/>
    </source>
</evidence>
<gene>
    <name evidence="7" type="ORF">N5B56_08330</name>
</gene>
<sequence length="1114" mass="130208">MKKTVLVVEDQEMNREILKALLEDRYTVIGAENGLEALEILKTDSERISAILLDIVMPVMDGYGFLEEFKKEPEYNKIPVIVTTDKDADETEEKALALGANDFVNKPYNIKVLLRRIDNLIDMKESIYRLRDAERDSLTGAYNRKAFYRKAKEIIKSNPEEKYQIIASDIEKFKYFNDAFGWKEGDSLLKFYTEMLNGIFENKDVLFARAHSDIFYFLSKESDNIINTLIYATKMVYHRFYEAKISFKFGVYNIEDKSIIINSMCDNAIAACNQAKLTYDHDVYIYDDALMSKNQQNIQITKTMKQSLMNEDFKVYYQPKYDIQTNKMIGAEALIRWQHPELGFISPGEFIPIFEENGFITELDIYIWEHVCGFIEKMKNEHNKILPVSVNVSRKDIYKEGLPEILKSMVERHNLSPTYLHLEITESAYMENTENILEVVRRLKEYGFIIEMDDFGSGYSSLNILAELPIDIIKLDMKFIQNEQKNKNSHNIISSIVNLAKWMNLIIVVEGAEIEEHIQYLRRLKCNFVQGYYFSRPIPEQEFKNKLLSEDIIPIFNLESYKEYKKLSIDDQNGETEVIVLVDELQRNREMFRNYLDTEYRFVEFDNEEEAYQFIKKNYYNIILTVVDTNINEEDKFHLLYEMKKNDKLDEIPVLYTTGDNENVYKDIAFKNGADGMLFKPYDKYELNNTVERLFEEHRKKVIQKLRVVEGQVKLDTMTGLLNRKEFERQVRLFLSSSGKEAIFLMIDIDNFKGVNDSLGHIMGDQAIINVANILDSAFSEENLSCRFGGDEFAVFIKRGMTIDELNNEMEILRNKLRINVGEMKISCSMGVAMFPAHATEYKELYRCADMALIQAKKLGKNQFQIYTGNEEMSMPIDVRNMGWLIEESHEIIFICNEKTKELLYMNRAAKEELTSDKTKELIGLKCHETIWDSNAPCEHCDKFCNELIKEVDVKNEDTGKTYNIRIRKVPWNSGYALIHFAEDITKKIQDDNIINGMLDNIRFGLEEEKYIYWHVSMDTNICDLGTKTKETFNVEADNVDYIEFIKGNVIVNEDVDKFIEFYKQTKLQKTNKKIQINCFDKDGKVRKALLSHIVLYTPTEKNNGVIGLLNYID</sequence>
<evidence type="ECO:0000313" key="8">
    <source>
        <dbReference type="Proteomes" id="UP001431199"/>
    </source>
</evidence>
<keyword evidence="8" id="KW-1185">Reference proteome</keyword>
<name>A0ABT2M0P8_9FIRM</name>
<dbReference type="InterPro" id="IPR035919">
    <property type="entry name" value="EAL_sf"/>
</dbReference>
<dbReference type="SMART" id="SM00448">
    <property type="entry name" value="REC"/>
    <property type="match status" value="2"/>
</dbReference>
<accession>A0ABT2M0P8</accession>
<feature type="domain" description="EAL" evidence="5">
    <location>
        <begin position="297"/>
        <end position="551"/>
    </location>
</feature>
<dbReference type="Pfam" id="PF00563">
    <property type="entry name" value="EAL"/>
    <property type="match status" value="1"/>
</dbReference>
<dbReference type="InterPro" id="IPR043128">
    <property type="entry name" value="Rev_trsase/Diguanyl_cyclase"/>
</dbReference>
<comment type="function">
    <text evidence="2">May play the central regulatory role in sporulation. It may be an element of the effector pathway responsible for the activation of sporulation genes in response to nutritional stress. Spo0A may act in concert with spo0H (a sigma factor) to control the expression of some genes that are critical to the sporulation process.</text>
</comment>
<evidence type="ECO:0000313" key="7">
    <source>
        <dbReference type="EMBL" id="MCT7399086.1"/>
    </source>
</evidence>
<feature type="modified residue" description="4-aspartylphosphate" evidence="3">
    <location>
        <position position="54"/>
    </location>
</feature>
<dbReference type="EMBL" id="JAODBU010000007">
    <property type="protein sequence ID" value="MCT7399086.1"/>
    <property type="molecule type" value="Genomic_DNA"/>
</dbReference>
<dbReference type="Gene3D" id="3.30.70.270">
    <property type="match status" value="2"/>
</dbReference>
<proteinExistence type="predicted"/>
<evidence type="ECO:0000259" key="6">
    <source>
        <dbReference type="PROSITE" id="PS50887"/>
    </source>
</evidence>
<dbReference type="NCBIfam" id="TIGR00254">
    <property type="entry name" value="GGDEF"/>
    <property type="match status" value="2"/>
</dbReference>
<feature type="domain" description="GGDEF" evidence="6">
    <location>
        <begin position="161"/>
        <end position="288"/>
    </location>
</feature>
<evidence type="ECO:0000256" key="1">
    <source>
        <dbReference type="ARBA" id="ARBA00018672"/>
    </source>
</evidence>
<evidence type="ECO:0000259" key="5">
    <source>
        <dbReference type="PROSITE" id="PS50883"/>
    </source>
</evidence>
<evidence type="ECO:0000259" key="4">
    <source>
        <dbReference type="PROSITE" id="PS50110"/>
    </source>
</evidence>
<dbReference type="InterPro" id="IPR001633">
    <property type="entry name" value="EAL_dom"/>
</dbReference>
<dbReference type="SUPFAM" id="SSF141868">
    <property type="entry name" value="EAL domain-like"/>
    <property type="match status" value="1"/>
</dbReference>
<dbReference type="Pfam" id="PF00990">
    <property type="entry name" value="GGDEF"/>
    <property type="match status" value="2"/>
</dbReference>
<dbReference type="Proteomes" id="UP001431199">
    <property type="component" value="Unassembled WGS sequence"/>
</dbReference>
<dbReference type="CDD" id="cd01948">
    <property type="entry name" value="EAL"/>
    <property type="match status" value="1"/>
</dbReference>
<keyword evidence="3" id="KW-0597">Phosphoprotein</keyword>
<dbReference type="SMART" id="SM00052">
    <property type="entry name" value="EAL"/>
    <property type="match status" value="1"/>
</dbReference>
<dbReference type="PANTHER" id="PTHR33121">
    <property type="entry name" value="CYCLIC DI-GMP PHOSPHODIESTERASE PDEF"/>
    <property type="match status" value="1"/>
</dbReference>
<dbReference type="InterPro" id="IPR029787">
    <property type="entry name" value="Nucleotide_cyclase"/>
</dbReference>
<dbReference type="PROSITE" id="PS50883">
    <property type="entry name" value="EAL"/>
    <property type="match status" value="1"/>
</dbReference>
<dbReference type="InterPro" id="IPR050706">
    <property type="entry name" value="Cyclic-di-GMP_PDE-like"/>
</dbReference>
<dbReference type="Gene3D" id="3.20.20.450">
    <property type="entry name" value="EAL domain"/>
    <property type="match status" value="1"/>
</dbReference>
<dbReference type="InterPro" id="IPR011006">
    <property type="entry name" value="CheY-like_superfamily"/>
</dbReference>
<evidence type="ECO:0000256" key="3">
    <source>
        <dbReference type="PROSITE-ProRule" id="PRU00169"/>
    </source>
</evidence>
<dbReference type="PANTHER" id="PTHR33121:SF70">
    <property type="entry name" value="SIGNALING PROTEIN YKOW"/>
    <property type="match status" value="1"/>
</dbReference>
<feature type="domain" description="Response regulatory" evidence="4">
    <location>
        <begin position="4"/>
        <end position="121"/>
    </location>
</feature>
<comment type="caution">
    <text evidence="7">The sequence shown here is derived from an EMBL/GenBank/DDBJ whole genome shotgun (WGS) entry which is preliminary data.</text>
</comment>
<dbReference type="Pfam" id="PF00072">
    <property type="entry name" value="Response_reg"/>
    <property type="match status" value="2"/>
</dbReference>
<feature type="domain" description="GGDEF" evidence="6">
    <location>
        <begin position="740"/>
        <end position="869"/>
    </location>
</feature>
<dbReference type="SMART" id="SM00267">
    <property type="entry name" value="GGDEF"/>
    <property type="match status" value="2"/>
</dbReference>
<dbReference type="Gene3D" id="3.40.50.2300">
    <property type="match status" value="2"/>
</dbReference>
<dbReference type="PROSITE" id="PS50887">
    <property type="entry name" value="GGDEF"/>
    <property type="match status" value="2"/>
</dbReference>
<dbReference type="PROSITE" id="PS50110">
    <property type="entry name" value="RESPONSE_REGULATORY"/>
    <property type="match status" value="2"/>
</dbReference>
<dbReference type="SUPFAM" id="SSF52172">
    <property type="entry name" value="CheY-like"/>
    <property type="match status" value="2"/>
</dbReference>
<dbReference type="CDD" id="cd00156">
    <property type="entry name" value="REC"/>
    <property type="match status" value="1"/>
</dbReference>
<dbReference type="InterPro" id="IPR000160">
    <property type="entry name" value="GGDEF_dom"/>
</dbReference>
<protein>
    <recommendedName>
        <fullName evidence="1">Stage 0 sporulation protein A homolog</fullName>
    </recommendedName>
</protein>
<feature type="domain" description="Response regulatory" evidence="4">
    <location>
        <begin position="578"/>
        <end position="695"/>
    </location>
</feature>